<dbReference type="Pfam" id="PF12833">
    <property type="entry name" value="HTH_18"/>
    <property type="match status" value="1"/>
</dbReference>
<evidence type="ECO:0000256" key="2">
    <source>
        <dbReference type="ARBA" id="ARBA00023125"/>
    </source>
</evidence>
<name>A0A1M4YTX9_9BACT</name>
<dbReference type="GO" id="GO:0043565">
    <property type="term" value="F:sequence-specific DNA binding"/>
    <property type="evidence" value="ECO:0007669"/>
    <property type="project" value="InterPro"/>
</dbReference>
<dbReference type="RefSeq" id="WP_073061011.1">
    <property type="nucleotide sequence ID" value="NZ_FQUS01000005.1"/>
</dbReference>
<reference evidence="5 6" key="1">
    <citation type="submission" date="2016-11" db="EMBL/GenBank/DDBJ databases">
        <authorList>
            <person name="Jaros S."/>
            <person name="Januszkiewicz K."/>
            <person name="Wedrychowicz H."/>
        </authorList>
    </citation>
    <scope>NUCLEOTIDE SEQUENCE [LARGE SCALE GENOMIC DNA]</scope>
    <source>
        <strain evidence="5 6">DSM 21986</strain>
    </source>
</reference>
<dbReference type="InterPro" id="IPR018062">
    <property type="entry name" value="HTH_AraC-typ_CS"/>
</dbReference>
<dbReference type="InterPro" id="IPR018060">
    <property type="entry name" value="HTH_AraC"/>
</dbReference>
<dbReference type="OrthoDB" id="1007667at2"/>
<dbReference type="Proteomes" id="UP000184041">
    <property type="component" value="Unassembled WGS sequence"/>
</dbReference>
<evidence type="ECO:0000259" key="4">
    <source>
        <dbReference type="PROSITE" id="PS01124"/>
    </source>
</evidence>
<evidence type="ECO:0000313" key="5">
    <source>
        <dbReference type="EMBL" id="SHF09188.1"/>
    </source>
</evidence>
<keyword evidence="6" id="KW-1185">Reference proteome</keyword>
<dbReference type="AlphaFoldDB" id="A0A1M4YTX9"/>
<dbReference type="PROSITE" id="PS01124">
    <property type="entry name" value="HTH_ARAC_FAMILY_2"/>
    <property type="match status" value="1"/>
</dbReference>
<dbReference type="STRING" id="1194090.SAMN05443144_105155"/>
<keyword evidence="2 5" id="KW-0238">DNA-binding</keyword>
<evidence type="ECO:0000256" key="1">
    <source>
        <dbReference type="ARBA" id="ARBA00023015"/>
    </source>
</evidence>
<accession>A0A1M4YTX9</accession>
<dbReference type="GO" id="GO:0003700">
    <property type="term" value="F:DNA-binding transcription factor activity"/>
    <property type="evidence" value="ECO:0007669"/>
    <property type="project" value="InterPro"/>
</dbReference>
<dbReference type="PANTHER" id="PTHR43280">
    <property type="entry name" value="ARAC-FAMILY TRANSCRIPTIONAL REGULATOR"/>
    <property type="match status" value="1"/>
</dbReference>
<dbReference type="Gene3D" id="1.10.10.60">
    <property type="entry name" value="Homeodomain-like"/>
    <property type="match status" value="1"/>
</dbReference>
<organism evidence="5 6">
    <name type="scientific">Fodinibius roseus</name>
    <dbReference type="NCBI Taxonomy" id="1194090"/>
    <lineage>
        <taxon>Bacteria</taxon>
        <taxon>Pseudomonadati</taxon>
        <taxon>Balneolota</taxon>
        <taxon>Balneolia</taxon>
        <taxon>Balneolales</taxon>
        <taxon>Balneolaceae</taxon>
        <taxon>Fodinibius</taxon>
    </lineage>
</organism>
<feature type="domain" description="HTH araC/xylS-type" evidence="4">
    <location>
        <begin position="200"/>
        <end position="298"/>
    </location>
</feature>
<dbReference type="EMBL" id="FQUS01000005">
    <property type="protein sequence ID" value="SHF09188.1"/>
    <property type="molecule type" value="Genomic_DNA"/>
</dbReference>
<keyword evidence="1" id="KW-0805">Transcription regulation</keyword>
<proteinExistence type="predicted"/>
<evidence type="ECO:0000313" key="6">
    <source>
        <dbReference type="Proteomes" id="UP000184041"/>
    </source>
</evidence>
<evidence type="ECO:0000256" key="3">
    <source>
        <dbReference type="ARBA" id="ARBA00023163"/>
    </source>
</evidence>
<dbReference type="PROSITE" id="PS00041">
    <property type="entry name" value="HTH_ARAC_FAMILY_1"/>
    <property type="match status" value="1"/>
</dbReference>
<keyword evidence="3" id="KW-0804">Transcription</keyword>
<gene>
    <name evidence="5" type="ORF">SAMN05443144_105155</name>
</gene>
<dbReference type="InterPro" id="IPR009057">
    <property type="entry name" value="Homeodomain-like_sf"/>
</dbReference>
<dbReference type="SMART" id="SM00342">
    <property type="entry name" value="HTH_ARAC"/>
    <property type="match status" value="1"/>
</dbReference>
<dbReference type="PANTHER" id="PTHR43280:SF32">
    <property type="entry name" value="TRANSCRIPTIONAL REGULATORY PROTEIN"/>
    <property type="match status" value="1"/>
</dbReference>
<protein>
    <submittedName>
        <fullName evidence="5">AraC-type DNA-binding protein</fullName>
    </submittedName>
</protein>
<dbReference type="SUPFAM" id="SSF46689">
    <property type="entry name" value="Homeodomain-like"/>
    <property type="match status" value="1"/>
</dbReference>
<sequence>MSQINIFREIDDYIRTLDLNVEAKRSDFLVFDYEHANWEHYDRLSTYRQHYFEINLDITKGCDSHVDQFELPTITNRLTLISPHRLQTTGSHEEMENACKGYGMFFKPEFIHANPANNTFLKDFPFFSHLNPPVISLNNDEIDLLADIIRKLKYEYDTRSVFSKEIIKNYLNILFLKAKELYSSPSNRYKNTSRNQQIYDEFRWLVQQHFLELTSVRAYADEMHLTPKYLSETVKDVSGQGALDIIHQTQLNHAKALLRQTPKTVKEVAYALNFDNPEYFSVFFKRLSGESPSQFRISE</sequence>